<dbReference type="RefSeq" id="WP_008584851.1">
    <property type="nucleotide sequence ID" value="NZ_CP007035.1"/>
</dbReference>
<dbReference type="AlphaFoldDB" id="W0EWA1"/>
<dbReference type="OrthoDB" id="7064118at2"/>
<sequence>MIAIITGDIIGSETTPPGTWMPLLKTFLGRQGTTPRDWEIYRGDAFQLKLTTEEALYKSILLRSIIKQHPGLDVRVSIGIGAINYHTKKITESNGTAFVRSGRKFDDLKEEKTNLAFATGDEQADATLNLMARFASLIMDNWSVVVAATVQLFLERPEWNQQQLAEHLKINQSAVSQSRKRAQLDLLMDFNTYYKNRLNHLTQ</sequence>
<dbReference type="HOGENOM" id="CLU_085936_1_0_10"/>
<dbReference type="STRING" id="929713.NIASO_07730"/>
<dbReference type="eggNOG" id="COG1595">
    <property type="taxonomic scope" value="Bacteria"/>
</dbReference>
<dbReference type="KEGG" id="nso:NIASO_07730"/>
<keyword evidence="2" id="KW-1185">Reference proteome</keyword>
<accession>W0EWA1</accession>
<organism evidence="1 2">
    <name type="scientific">Niabella soli DSM 19437</name>
    <dbReference type="NCBI Taxonomy" id="929713"/>
    <lineage>
        <taxon>Bacteria</taxon>
        <taxon>Pseudomonadati</taxon>
        <taxon>Bacteroidota</taxon>
        <taxon>Chitinophagia</taxon>
        <taxon>Chitinophagales</taxon>
        <taxon>Chitinophagaceae</taxon>
        <taxon>Niabella</taxon>
    </lineage>
</organism>
<reference evidence="1 2" key="1">
    <citation type="submission" date="2013-12" db="EMBL/GenBank/DDBJ databases">
        <authorList>
            <consortium name="DOE Joint Genome Institute"/>
            <person name="Eisen J."/>
            <person name="Huntemann M."/>
            <person name="Han J."/>
            <person name="Chen A."/>
            <person name="Kyrpides N."/>
            <person name="Mavromatis K."/>
            <person name="Markowitz V."/>
            <person name="Palaniappan K."/>
            <person name="Ivanova N."/>
            <person name="Schaumberg A."/>
            <person name="Pati A."/>
            <person name="Liolios K."/>
            <person name="Nordberg H.P."/>
            <person name="Cantor M.N."/>
            <person name="Hua S.X."/>
            <person name="Woyke T."/>
        </authorList>
    </citation>
    <scope>NUCLEOTIDE SEQUENCE [LARGE SCALE GENOMIC DNA]</scope>
    <source>
        <strain evidence="2">DSM 19437</strain>
    </source>
</reference>
<evidence type="ECO:0000313" key="1">
    <source>
        <dbReference type="EMBL" id="AHF15075.1"/>
    </source>
</evidence>
<name>W0EWA1_9BACT</name>
<gene>
    <name evidence="1" type="ORF">NIASO_07730</name>
</gene>
<evidence type="ECO:0000313" key="2">
    <source>
        <dbReference type="Proteomes" id="UP000003586"/>
    </source>
</evidence>
<proteinExistence type="predicted"/>
<dbReference type="Proteomes" id="UP000003586">
    <property type="component" value="Chromosome"/>
</dbReference>
<dbReference type="EMBL" id="CP007035">
    <property type="protein sequence ID" value="AHF15075.1"/>
    <property type="molecule type" value="Genomic_DNA"/>
</dbReference>
<protein>
    <submittedName>
        <fullName evidence="1">Uncharacterized protein</fullName>
    </submittedName>
</protein>